<gene>
    <name evidence="1" type="ORF">FGK63_07785</name>
</gene>
<dbReference type="Proteomes" id="UP001193035">
    <property type="component" value="Unassembled WGS sequence"/>
</dbReference>
<evidence type="ECO:0008006" key="3">
    <source>
        <dbReference type="Google" id="ProtNLM"/>
    </source>
</evidence>
<sequence>MARFHVVDFDEPGVVAKGKGSRNVILRLTRTLAKMGVPSSILSCSDLLDQGAVRDPKSFVLLHYNELFVVQNEKVDWLRGRERELADLGHHILHSVEQGRIVGHKIRQNQVLTEAGVPMPKLIQLNEEFETVFSNAVSDAHVPVQLIGPEEEINPARYNTEYIDCRHEYAGELWHVCIRAQAVGGKVLFAWVRAGTAPSVHTRDTPVDADLIRYFHDKLITPNQDQIADIAAAVKRGLGVGLFAHDILPCARTGKLYLCETNFKFYDGNHRFHMAPIREQHPVPSLFDGRKVGRRLAAALISELSLC</sequence>
<dbReference type="RefSeq" id="WP_138841041.1">
    <property type="nucleotide sequence ID" value="NZ_VCPD01000002.1"/>
</dbReference>
<name>A0ABY2X248_9RHOB</name>
<keyword evidence="2" id="KW-1185">Reference proteome</keyword>
<comment type="caution">
    <text evidence="1">The sequence shown here is derived from an EMBL/GenBank/DDBJ whole genome shotgun (WGS) entry which is preliminary data.</text>
</comment>
<proteinExistence type="predicted"/>
<accession>A0ABY2X248</accession>
<dbReference type="EMBL" id="VCPD01000002">
    <property type="protein sequence ID" value="TMV09012.1"/>
    <property type="molecule type" value="Genomic_DNA"/>
</dbReference>
<protein>
    <recommendedName>
        <fullName evidence="3">ATP-grasp domain-containing protein</fullName>
    </recommendedName>
</protein>
<organism evidence="1 2">
    <name type="scientific">Ruegeria sediminis</name>
    <dbReference type="NCBI Taxonomy" id="2583820"/>
    <lineage>
        <taxon>Bacteria</taxon>
        <taxon>Pseudomonadati</taxon>
        <taxon>Pseudomonadota</taxon>
        <taxon>Alphaproteobacteria</taxon>
        <taxon>Rhodobacterales</taxon>
        <taxon>Roseobacteraceae</taxon>
        <taxon>Ruegeria</taxon>
    </lineage>
</organism>
<evidence type="ECO:0000313" key="1">
    <source>
        <dbReference type="EMBL" id="TMV09012.1"/>
    </source>
</evidence>
<evidence type="ECO:0000313" key="2">
    <source>
        <dbReference type="Proteomes" id="UP001193035"/>
    </source>
</evidence>
<reference evidence="1 2" key="1">
    <citation type="submission" date="2019-05" db="EMBL/GenBank/DDBJ databases">
        <title>Ruegeria sp. nov., isolated from tidal flat.</title>
        <authorList>
            <person name="Kim W."/>
        </authorList>
    </citation>
    <scope>NUCLEOTIDE SEQUENCE [LARGE SCALE GENOMIC DNA]</scope>
    <source>
        <strain evidence="1 2">CAU 1488</strain>
    </source>
</reference>